<dbReference type="GO" id="GO:0003700">
    <property type="term" value="F:DNA-binding transcription factor activity"/>
    <property type="evidence" value="ECO:0007669"/>
    <property type="project" value="InterPro"/>
</dbReference>
<keyword evidence="1" id="KW-0805">Transcription regulation</keyword>
<evidence type="ECO:0000259" key="4">
    <source>
        <dbReference type="PROSITE" id="PS50949"/>
    </source>
</evidence>
<dbReference type="InterPro" id="IPR036390">
    <property type="entry name" value="WH_DNA-bd_sf"/>
</dbReference>
<dbReference type="PANTHER" id="PTHR38445:SF9">
    <property type="entry name" value="HTH-TYPE TRANSCRIPTIONAL REPRESSOR YTRA"/>
    <property type="match status" value="1"/>
</dbReference>
<dbReference type="GO" id="GO:0003677">
    <property type="term" value="F:DNA binding"/>
    <property type="evidence" value="ECO:0007669"/>
    <property type="project" value="UniProtKB-KW"/>
</dbReference>
<evidence type="ECO:0000256" key="1">
    <source>
        <dbReference type="ARBA" id="ARBA00023015"/>
    </source>
</evidence>
<dbReference type="PROSITE" id="PS50949">
    <property type="entry name" value="HTH_GNTR"/>
    <property type="match status" value="1"/>
</dbReference>
<comment type="caution">
    <text evidence="5">The sequence shown here is derived from an EMBL/GenBank/DDBJ whole genome shotgun (WGS) entry which is preliminary data.</text>
</comment>
<dbReference type="CDD" id="cd07377">
    <property type="entry name" value="WHTH_GntR"/>
    <property type="match status" value="1"/>
</dbReference>
<proteinExistence type="predicted"/>
<dbReference type="GeneID" id="301812306"/>
<dbReference type="RefSeq" id="WP_034982077.1">
    <property type="nucleotide sequence ID" value="NZ_JAKMUV010000002.1"/>
</dbReference>
<dbReference type="InterPro" id="IPR036388">
    <property type="entry name" value="WH-like_DNA-bd_sf"/>
</dbReference>
<reference evidence="5" key="1">
    <citation type="submission" date="2022-02" db="EMBL/GenBank/DDBJ databases">
        <title>Corynebacterium sp. from urogenital microbiome.</title>
        <authorList>
            <person name="Cappelli E.A."/>
            <person name="Ribeiro T.G."/>
            <person name="Peixe L."/>
        </authorList>
    </citation>
    <scope>NUCLEOTIDE SEQUENCE</scope>
    <source>
        <strain evidence="5">C9Ua_112</strain>
    </source>
</reference>
<name>A0A9X3RSP8_9CORY</name>
<dbReference type="Proteomes" id="UP001146505">
    <property type="component" value="Unassembled WGS sequence"/>
</dbReference>
<dbReference type="AlphaFoldDB" id="A0A9X3RSP8"/>
<dbReference type="EMBL" id="JAKMUV010000002">
    <property type="protein sequence ID" value="MCZ9304323.1"/>
    <property type="molecule type" value="Genomic_DNA"/>
</dbReference>
<dbReference type="Gene3D" id="1.10.10.10">
    <property type="entry name" value="Winged helix-like DNA-binding domain superfamily/Winged helix DNA-binding domain"/>
    <property type="match status" value="1"/>
</dbReference>
<evidence type="ECO:0000313" key="5">
    <source>
        <dbReference type="EMBL" id="MCZ9304323.1"/>
    </source>
</evidence>
<evidence type="ECO:0000256" key="2">
    <source>
        <dbReference type="ARBA" id="ARBA00023125"/>
    </source>
</evidence>
<organism evidence="5 6">
    <name type="scientific">Corynebacterium macclintockiae</name>
    <dbReference type="NCBI Taxonomy" id="2913501"/>
    <lineage>
        <taxon>Bacteria</taxon>
        <taxon>Bacillati</taxon>
        <taxon>Actinomycetota</taxon>
        <taxon>Actinomycetes</taxon>
        <taxon>Mycobacteriales</taxon>
        <taxon>Corynebacteriaceae</taxon>
        <taxon>Corynebacterium</taxon>
    </lineage>
</organism>
<keyword evidence="6" id="KW-1185">Reference proteome</keyword>
<dbReference type="PRINTS" id="PR00035">
    <property type="entry name" value="HTHGNTR"/>
</dbReference>
<accession>A0A9X3RSP8</accession>
<sequence>MYLIVEPDSPVPIAQQIHDGIVAGIISGELQDGQPLPSVRRLAVEYGVNPATVKKAYDQLQEDGLVLTAARSGTVITRPKRPSAQQRERLREDLRATVWRALAQGFNADDISATVEDLAVKWE</sequence>
<dbReference type="SMART" id="SM00345">
    <property type="entry name" value="HTH_GNTR"/>
    <property type="match status" value="1"/>
</dbReference>
<keyword evidence="2" id="KW-0238">DNA-binding</keyword>
<evidence type="ECO:0000313" key="6">
    <source>
        <dbReference type="Proteomes" id="UP001146505"/>
    </source>
</evidence>
<feature type="domain" description="HTH gntR-type" evidence="4">
    <location>
        <begin position="11"/>
        <end position="79"/>
    </location>
</feature>
<dbReference type="PANTHER" id="PTHR38445">
    <property type="entry name" value="HTH-TYPE TRANSCRIPTIONAL REPRESSOR YTRA"/>
    <property type="match status" value="1"/>
</dbReference>
<dbReference type="InterPro" id="IPR000524">
    <property type="entry name" value="Tscrpt_reg_HTH_GntR"/>
</dbReference>
<keyword evidence="3" id="KW-0804">Transcription</keyword>
<evidence type="ECO:0000256" key="3">
    <source>
        <dbReference type="ARBA" id="ARBA00023163"/>
    </source>
</evidence>
<gene>
    <name evidence="5" type="ORF">L8U58_02035</name>
</gene>
<dbReference type="Pfam" id="PF00392">
    <property type="entry name" value="GntR"/>
    <property type="match status" value="1"/>
</dbReference>
<protein>
    <submittedName>
        <fullName evidence="5">GntR family transcriptional regulator</fullName>
    </submittedName>
</protein>
<dbReference type="SUPFAM" id="SSF46785">
    <property type="entry name" value="Winged helix' DNA-binding domain"/>
    <property type="match status" value="1"/>
</dbReference>